<feature type="compositionally biased region" description="Polar residues" evidence="1">
    <location>
        <begin position="62"/>
        <end position="72"/>
    </location>
</feature>
<keyword evidence="3" id="KW-1185">Reference proteome</keyword>
<evidence type="ECO:0000256" key="1">
    <source>
        <dbReference type="SAM" id="MobiDB-lite"/>
    </source>
</evidence>
<dbReference type="AlphaFoldDB" id="A0AAN7JGE5"/>
<reference evidence="2 3" key="1">
    <citation type="journal article" date="2023" name="Hortic Res">
        <title>Pangenome of water caltrop reveals structural variations and asymmetric subgenome divergence after allopolyploidization.</title>
        <authorList>
            <person name="Zhang X."/>
            <person name="Chen Y."/>
            <person name="Wang L."/>
            <person name="Yuan Y."/>
            <person name="Fang M."/>
            <person name="Shi L."/>
            <person name="Lu R."/>
            <person name="Comes H.P."/>
            <person name="Ma Y."/>
            <person name="Chen Y."/>
            <person name="Huang G."/>
            <person name="Zhou Y."/>
            <person name="Zheng Z."/>
            <person name="Qiu Y."/>
        </authorList>
    </citation>
    <scope>NUCLEOTIDE SEQUENCE [LARGE SCALE GENOMIC DNA]</scope>
    <source>
        <tissue evidence="2">Roots</tissue>
    </source>
</reference>
<protein>
    <submittedName>
        <fullName evidence="2">Uncharacterized protein</fullName>
    </submittedName>
</protein>
<gene>
    <name evidence="2" type="ORF">SAY87_000148</name>
</gene>
<comment type="caution">
    <text evidence="2">The sequence shown here is derived from an EMBL/GenBank/DDBJ whole genome shotgun (WGS) entry which is preliminary data.</text>
</comment>
<feature type="region of interest" description="Disordered" evidence="1">
    <location>
        <begin position="1"/>
        <end position="35"/>
    </location>
</feature>
<organism evidence="2 3">
    <name type="scientific">Trapa incisa</name>
    <dbReference type="NCBI Taxonomy" id="236973"/>
    <lineage>
        <taxon>Eukaryota</taxon>
        <taxon>Viridiplantae</taxon>
        <taxon>Streptophyta</taxon>
        <taxon>Embryophyta</taxon>
        <taxon>Tracheophyta</taxon>
        <taxon>Spermatophyta</taxon>
        <taxon>Magnoliopsida</taxon>
        <taxon>eudicotyledons</taxon>
        <taxon>Gunneridae</taxon>
        <taxon>Pentapetalae</taxon>
        <taxon>rosids</taxon>
        <taxon>malvids</taxon>
        <taxon>Myrtales</taxon>
        <taxon>Lythraceae</taxon>
        <taxon>Trapa</taxon>
    </lineage>
</organism>
<name>A0AAN7JGE5_9MYRT</name>
<feature type="region of interest" description="Disordered" evidence="1">
    <location>
        <begin position="54"/>
        <end position="85"/>
    </location>
</feature>
<evidence type="ECO:0000313" key="2">
    <source>
        <dbReference type="EMBL" id="KAK4742147.1"/>
    </source>
</evidence>
<feature type="compositionally biased region" description="Basic and acidic residues" evidence="1">
    <location>
        <begin position="75"/>
        <end position="85"/>
    </location>
</feature>
<proteinExistence type="predicted"/>
<evidence type="ECO:0000313" key="3">
    <source>
        <dbReference type="Proteomes" id="UP001345219"/>
    </source>
</evidence>
<accession>A0AAN7JGE5</accession>
<dbReference type="Proteomes" id="UP001345219">
    <property type="component" value="Chromosome 1"/>
</dbReference>
<dbReference type="EMBL" id="JAXIOK010000023">
    <property type="protein sequence ID" value="KAK4742147.1"/>
    <property type="molecule type" value="Genomic_DNA"/>
</dbReference>
<sequence length="85" mass="9608">MSVNTHFQDYNLKDALKSPHNMSKKGKQRCTEVKTEDRNKYIPALDSIEAAISRGNERTTAEQHSSPVQLGQRTAYEKVAKSSQQ</sequence>